<dbReference type="InterPro" id="IPR026960">
    <property type="entry name" value="RVT-Znf"/>
</dbReference>
<dbReference type="AlphaFoldDB" id="A0A2U1MWD8"/>
<sequence length="329" mass="37638">MSGLRINIEKSRLYGIGIDPRKVKSFSNILNCKNDVLPFVYLGLSVVKDMSKVDNWHIVIDRFLSKLSSWKSKLLSVGGKVTLIKAMLGSLPLYNLSLFRAPIKVLHTLENIRRRFFWGFKDESKGNGRDVMFWNDVWLECGNGSWVGDWCWRSNPKGRSVDDLTELSNRLSTISLVDGSHDRWQWSLAPNGHFSVNHLSKLVDNNLLDQFALGHNHIWNNLVPIKLNVYIWRAVNNKLPTYCNLASKGINIVTSGCPLCNNVDETIDHILCECVVVKRLCLRYWDWWKVAAPHQLSIKDIIFGSFVPGGYKLLTKTNQAGLYVMMWSI</sequence>
<dbReference type="Pfam" id="PF13966">
    <property type="entry name" value="zf-RVT"/>
    <property type="match status" value="1"/>
</dbReference>
<organism evidence="2 3">
    <name type="scientific">Artemisia annua</name>
    <name type="common">Sweet wormwood</name>
    <dbReference type="NCBI Taxonomy" id="35608"/>
    <lineage>
        <taxon>Eukaryota</taxon>
        <taxon>Viridiplantae</taxon>
        <taxon>Streptophyta</taxon>
        <taxon>Embryophyta</taxon>
        <taxon>Tracheophyta</taxon>
        <taxon>Spermatophyta</taxon>
        <taxon>Magnoliopsida</taxon>
        <taxon>eudicotyledons</taxon>
        <taxon>Gunneridae</taxon>
        <taxon>Pentapetalae</taxon>
        <taxon>asterids</taxon>
        <taxon>campanulids</taxon>
        <taxon>Asterales</taxon>
        <taxon>Asteraceae</taxon>
        <taxon>Asteroideae</taxon>
        <taxon>Anthemideae</taxon>
        <taxon>Artemisiinae</taxon>
        <taxon>Artemisia</taxon>
    </lineage>
</organism>
<dbReference type="STRING" id="35608.A0A2U1MWD8"/>
<accession>A0A2U1MWD8</accession>
<dbReference type="Proteomes" id="UP000245207">
    <property type="component" value="Unassembled WGS sequence"/>
</dbReference>
<keyword evidence="2" id="KW-0695">RNA-directed DNA polymerase</keyword>
<proteinExistence type="predicted"/>
<dbReference type="GO" id="GO:0003964">
    <property type="term" value="F:RNA-directed DNA polymerase activity"/>
    <property type="evidence" value="ECO:0007669"/>
    <property type="project" value="UniProtKB-KW"/>
</dbReference>
<dbReference type="PANTHER" id="PTHR33116:SF79">
    <property type="entry name" value="REVERSE TRANSCRIPTASE DOMAIN, ZINC FINGER, CCHC-TYPE-RELATED"/>
    <property type="match status" value="1"/>
</dbReference>
<dbReference type="EMBL" id="PKPP01004195">
    <property type="protein sequence ID" value="PWA65568.1"/>
    <property type="molecule type" value="Genomic_DNA"/>
</dbReference>
<evidence type="ECO:0000313" key="3">
    <source>
        <dbReference type="Proteomes" id="UP000245207"/>
    </source>
</evidence>
<keyword evidence="2" id="KW-0548">Nucleotidyltransferase</keyword>
<evidence type="ECO:0000313" key="2">
    <source>
        <dbReference type="EMBL" id="PWA65568.1"/>
    </source>
</evidence>
<protein>
    <submittedName>
        <fullName evidence="2">Reverse transcriptase domain, Reverse transcriptase zinc-binding domain protein</fullName>
    </submittedName>
</protein>
<evidence type="ECO:0000259" key="1">
    <source>
        <dbReference type="Pfam" id="PF13966"/>
    </source>
</evidence>
<keyword evidence="3" id="KW-1185">Reference proteome</keyword>
<gene>
    <name evidence="2" type="ORF">CTI12_AA334840</name>
</gene>
<reference evidence="2 3" key="1">
    <citation type="journal article" date="2018" name="Mol. Plant">
        <title>The genome of Artemisia annua provides insight into the evolution of Asteraceae family and artemisinin biosynthesis.</title>
        <authorList>
            <person name="Shen Q."/>
            <person name="Zhang L."/>
            <person name="Liao Z."/>
            <person name="Wang S."/>
            <person name="Yan T."/>
            <person name="Shi P."/>
            <person name="Liu M."/>
            <person name="Fu X."/>
            <person name="Pan Q."/>
            <person name="Wang Y."/>
            <person name="Lv Z."/>
            <person name="Lu X."/>
            <person name="Zhang F."/>
            <person name="Jiang W."/>
            <person name="Ma Y."/>
            <person name="Chen M."/>
            <person name="Hao X."/>
            <person name="Li L."/>
            <person name="Tang Y."/>
            <person name="Lv G."/>
            <person name="Zhou Y."/>
            <person name="Sun X."/>
            <person name="Brodelius P.E."/>
            <person name="Rose J.K.C."/>
            <person name="Tang K."/>
        </authorList>
    </citation>
    <scope>NUCLEOTIDE SEQUENCE [LARGE SCALE GENOMIC DNA]</scope>
    <source>
        <strain evidence="3">cv. Huhao1</strain>
        <tissue evidence="2">Leaf</tissue>
    </source>
</reference>
<name>A0A2U1MWD8_ARTAN</name>
<keyword evidence="2" id="KW-0808">Transferase</keyword>
<comment type="caution">
    <text evidence="2">The sequence shown here is derived from an EMBL/GenBank/DDBJ whole genome shotgun (WGS) entry which is preliminary data.</text>
</comment>
<feature type="domain" description="Reverse transcriptase zinc-binding" evidence="1">
    <location>
        <begin position="213"/>
        <end position="279"/>
    </location>
</feature>
<dbReference type="PANTHER" id="PTHR33116">
    <property type="entry name" value="REVERSE TRANSCRIPTASE ZINC-BINDING DOMAIN-CONTAINING PROTEIN-RELATED-RELATED"/>
    <property type="match status" value="1"/>
</dbReference>
<dbReference type="OrthoDB" id="1427601at2759"/>